<name>A0A377J5V4_9HELI</name>
<evidence type="ECO:0000313" key="3">
    <source>
        <dbReference type="EMBL" id="STO97840.1"/>
    </source>
</evidence>
<keyword evidence="2" id="KW-0472">Membrane</keyword>
<reference evidence="3 4" key="1">
    <citation type="submission" date="2018-06" db="EMBL/GenBank/DDBJ databases">
        <authorList>
            <consortium name="Pathogen Informatics"/>
            <person name="Doyle S."/>
        </authorList>
    </citation>
    <scope>NUCLEOTIDE SEQUENCE [LARGE SCALE GENOMIC DNA]</scope>
    <source>
        <strain evidence="3 4">NCTC12410</strain>
    </source>
</reference>
<dbReference type="AlphaFoldDB" id="A0A377J5V4"/>
<dbReference type="EMBL" id="UGHV01000001">
    <property type="protein sequence ID" value="STO97840.1"/>
    <property type="molecule type" value="Genomic_DNA"/>
</dbReference>
<proteinExistence type="predicted"/>
<evidence type="ECO:0000256" key="2">
    <source>
        <dbReference type="SAM" id="Phobius"/>
    </source>
</evidence>
<dbReference type="OrthoDB" id="5329608at2"/>
<organism evidence="3 4">
    <name type="scientific">Helicobacter canis</name>
    <dbReference type="NCBI Taxonomy" id="29419"/>
    <lineage>
        <taxon>Bacteria</taxon>
        <taxon>Pseudomonadati</taxon>
        <taxon>Campylobacterota</taxon>
        <taxon>Epsilonproteobacteria</taxon>
        <taxon>Campylobacterales</taxon>
        <taxon>Helicobacteraceae</taxon>
        <taxon>Helicobacter</taxon>
    </lineage>
</organism>
<keyword evidence="2" id="KW-1133">Transmembrane helix</keyword>
<dbReference type="RefSeq" id="WP_115012046.1">
    <property type="nucleotide sequence ID" value="NZ_UGHV01000001.1"/>
</dbReference>
<evidence type="ECO:0008006" key="5">
    <source>
        <dbReference type="Google" id="ProtNLM"/>
    </source>
</evidence>
<accession>A0A377J5V4</accession>
<feature type="compositionally biased region" description="Basic and acidic residues" evidence="1">
    <location>
        <begin position="52"/>
        <end position="68"/>
    </location>
</feature>
<feature type="region of interest" description="Disordered" evidence="1">
    <location>
        <begin position="48"/>
        <end position="68"/>
    </location>
</feature>
<dbReference type="Proteomes" id="UP000254841">
    <property type="component" value="Unassembled WGS sequence"/>
</dbReference>
<feature type="transmembrane region" description="Helical" evidence="2">
    <location>
        <begin position="12"/>
        <end position="30"/>
    </location>
</feature>
<sequence length="187" mass="21159">MAYRDKHLTKKGIITIIVLCLCALVIYLIWGKGSLYLLQSSPEPKATINKESTQDKQEDNTPKEQDKESRLCMLNDGKCQVIFMQDSGEQQEHIKVSIEAIPRNIISLESVVFRVEGAELSNLTGKIIGLNMDMGETIVRFNKVDDLLYEGRAIMASCTQEVMQYRMYLSTQDGATEAVDFDAKRKE</sequence>
<keyword evidence="2" id="KW-0812">Transmembrane</keyword>
<gene>
    <name evidence="3" type="ORF">NCTC12410_01681</name>
</gene>
<evidence type="ECO:0000256" key="1">
    <source>
        <dbReference type="SAM" id="MobiDB-lite"/>
    </source>
</evidence>
<protein>
    <recommendedName>
        <fullName evidence="5">Periplasmic protein</fullName>
    </recommendedName>
</protein>
<evidence type="ECO:0000313" key="4">
    <source>
        <dbReference type="Proteomes" id="UP000254841"/>
    </source>
</evidence>